<dbReference type="EMBL" id="LJNI01000001">
    <property type="protein sequence ID" value="KPJ74556.1"/>
    <property type="molecule type" value="Genomic_DNA"/>
</dbReference>
<dbReference type="Proteomes" id="UP000051012">
    <property type="component" value="Unassembled WGS sequence"/>
</dbReference>
<keyword evidence="2" id="KW-0963">Cytoplasm</keyword>
<dbReference type="InterPro" id="IPR035895">
    <property type="entry name" value="HPr-like_sf"/>
</dbReference>
<dbReference type="PRINTS" id="PR00107">
    <property type="entry name" value="PHOSPHOCPHPR"/>
</dbReference>
<dbReference type="AlphaFoldDB" id="A0A0S7YK08"/>
<dbReference type="SUPFAM" id="SSF55594">
    <property type="entry name" value="HPr-like"/>
    <property type="match status" value="1"/>
</dbReference>
<dbReference type="GO" id="GO:0005737">
    <property type="term" value="C:cytoplasm"/>
    <property type="evidence" value="ECO:0007669"/>
    <property type="project" value="UniProtKB-SubCell"/>
</dbReference>
<dbReference type="PROSITE" id="PS51350">
    <property type="entry name" value="PTS_HPR_DOM"/>
    <property type="match status" value="1"/>
</dbReference>
<evidence type="ECO:0000313" key="6">
    <source>
        <dbReference type="Proteomes" id="UP000051012"/>
    </source>
</evidence>
<dbReference type="PANTHER" id="PTHR33705">
    <property type="entry name" value="PHOSPHOCARRIER PROTEIN HPR"/>
    <property type="match status" value="1"/>
</dbReference>
<protein>
    <recommendedName>
        <fullName evidence="4">HPr domain-containing protein</fullName>
    </recommendedName>
</protein>
<sequence length="85" mass="9351">MIKKKVTILNEHGLHALPASRFVKHAEKFKSEVKIIKDGIEVSGKSIMGILTLACEKGCTVIVICDGKDEKDAMRDLSKILEGQD</sequence>
<dbReference type="PROSITE" id="PS00589">
    <property type="entry name" value="PTS_HPR_SER"/>
    <property type="match status" value="1"/>
</dbReference>
<evidence type="ECO:0000259" key="4">
    <source>
        <dbReference type="PROSITE" id="PS51350"/>
    </source>
</evidence>
<name>A0A0S7YK08_UNCT6</name>
<gene>
    <name evidence="5" type="ORF">AMJ52_00105</name>
</gene>
<evidence type="ECO:0000256" key="1">
    <source>
        <dbReference type="ARBA" id="ARBA00004496"/>
    </source>
</evidence>
<dbReference type="InterPro" id="IPR000032">
    <property type="entry name" value="HPr-like"/>
</dbReference>
<evidence type="ECO:0000256" key="3">
    <source>
        <dbReference type="ARBA" id="ARBA00022683"/>
    </source>
</evidence>
<comment type="subcellular location">
    <subcellularLocation>
        <location evidence="1">Cytoplasm</location>
    </subcellularLocation>
</comment>
<dbReference type="Pfam" id="PF00381">
    <property type="entry name" value="PTS-HPr"/>
    <property type="match status" value="1"/>
</dbReference>
<feature type="domain" description="HPr" evidence="4">
    <location>
        <begin position="1"/>
        <end position="85"/>
    </location>
</feature>
<organism evidence="5 6">
    <name type="scientific">candidate division TA06 bacterium DG_78</name>
    <dbReference type="NCBI Taxonomy" id="1703772"/>
    <lineage>
        <taxon>Bacteria</taxon>
        <taxon>Bacteria division TA06</taxon>
    </lineage>
</organism>
<keyword evidence="3" id="KW-0598">Phosphotransferase system</keyword>
<accession>A0A0S7YK08</accession>
<evidence type="ECO:0000313" key="5">
    <source>
        <dbReference type="EMBL" id="KPJ74556.1"/>
    </source>
</evidence>
<evidence type="ECO:0000256" key="2">
    <source>
        <dbReference type="ARBA" id="ARBA00022490"/>
    </source>
</evidence>
<dbReference type="InterPro" id="IPR050399">
    <property type="entry name" value="HPr"/>
</dbReference>
<dbReference type="NCBIfam" id="TIGR01003">
    <property type="entry name" value="PTS_HPr_family"/>
    <property type="match status" value="1"/>
</dbReference>
<dbReference type="GO" id="GO:0009401">
    <property type="term" value="P:phosphoenolpyruvate-dependent sugar phosphotransferase system"/>
    <property type="evidence" value="ECO:0007669"/>
    <property type="project" value="UniProtKB-KW"/>
</dbReference>
<reference evidence="5 6" key="1">
    <citation type="journal article" date="2015" name="Microbiome">
        <title>Genomic resolution of linkages in carbon, nitrogen, and sulfur cycling among widespread estuary sediment bacteria.</title>
        <authorList>
            <person name="Baker B.J."/>
            <person name="Lazar C.S."/>
            <person name="Teske A.P."/>
            <person name="Dick G.J."/>
        </authorList>
    </citation>
    <scope>NUCLEOTIDE SEQUENCE [LARGE SCALE GENOMIC DNA]</scope>
    <source>
        <strain evidence="5">DG_78</strain>
    </source>
</reference>
<dbReference type="PATRIC" id="fig|1703772.3.peg.21"/>
<dbReference type="PANTHER" id="PTHR33705:SF2">
    <property type="entry name" value="PHOSPHOCARRIER PROTEIN NPR"/>
    <property type="match status" value="1"/>
</dbReference>
<comment type="caution">
    <text evidence="5">The sequence shown here is derived from an EMBL/GenBank/DDBJ whole genome shotgun (WGS) entry which is preliminary data.</text>
</comment>
<dbReference type="Gene3D" id="3.30.1340.10">
    <property type="entry name" value="HPr-like"/>
    <property type="match status" value="1"/>
</dbReference>
<proteinExistence type="predicted"/>
<dbReference type="CDD" id="cd00367">
    <property type="entry name" value="PTS-HPr_like"/>
    <property type="match status" value="1"/>
</dbReference>
<dbReference type="InterPro" id="IPR002114">
    <property type="entry name" value="PTS_HPr_Ser_P_site"/>
</dbReference>